<proteinExistence type="predicted"/>
<protein>
    <submittedName>
        <fullName evidence="1">Uncharacterized protein</fullName>
    </submittedName>
</protein>
<reference evidence="1 2" key="2">
    <citation type="journal article" date="2022" name="Mol. Ecol. Resour.">
        <title>The genomes of chicory, endive, great burdock and yacon provide insights into Asteraceae paleo-polyploidization history and plant inulin production.</title>
        <authorList>
            <person name="Fan W."/>
            <person name="Wang S."/>
            <person name="Wang H."/>
            <person name="Wang A."/>
            <person name="Jiang F."/>
            <person name="Liu H."/>
            <person name="Zhao H."/>
            <person name="Xu D."/>
            <person name="Zhang Y."/>
        </authorList>
    </citation>
    <scope>NUCLEOTIDE SEQUENCE [LARGE SCALE GENOMIC DNA]</scope>
    <source>
        <strain evidence="2">cv. Yunnan</strain>
        <tissue evidence="1">Leaves</tissue>
    </source>
</reference>
<organism evidence="1 2">
    <name type="scientific">Smallanthus sonchifolius</name>
    <dbReference type="NCBI Taxonomy" id="185202"/>
    <lineage>
        <taxon>Eukaryota</taxon>
        <taxon>Viridiplantae</taxon>
        <taxon>Streptophyta</taxon>
        <taxon>Embryophyta</taxon>
        <taxon>Tracheophyta</taxon>
        <taxon>Spermatophyta</taxon>
        <taxon>Magnoliopsida</taxon>
        <taxon>eudicotyledons</taxon>
        <taxon>Gunneridae</taxon>
        <taxon>Pentapetalae</taxon>
        <taxon>asterids</taxon>
        <taxon>campanulids</taxon>
        <taxon>Asterales</taxon>
        <taxon>Asteraceae</taxon>
        <taxon>Asteroideae</taxon>
        <taxon>Heliantheae alliance</taxon>
        <taxon>Millerieae</taxon>
        <taxon>Smallanthus</taxon>
    </lineage>
</organism>
<gene>
    <name evidence="1" type="ORF">L1987_19425</name>
</gene>
<sequence length="299" mass="34026">MGSLNPSPELSLDFNPVFIPKSISQFLGELSTIGGVNEKLFQVNDFVNRLESETRKIEAFRREIPLSMLLINDAIVALKEESMVLKKSLSAQPVFEEFIPIKNRYDDDDDAKVEVITNQKDNGDKKNWLSSTHLWNTNEINLNQKANSKTEEEDTNENNRLAASCFIPKVQSNIHINSSVIAPHLQHTFRKQRRSWSTELHRLFVNALQQLGGSQVATPKQIRELMRVDGLTNDEVKSHLQKYRLRIRRIPSLKTNQSWMSKCSSSKSGSPDGPLLNGGNNIDDEEDEKSENYCWSGNL</sequence>
<dbReference type="Proteomes" id="UP001056120">
    <property type="component" value="Linkage Group LG07"/>
</dbReference>
<reference evidence="2" key="1">
    <citation type="journal article" date="2022" name="Mol. Ecol. Resour.">
        <title>The genomes of chicory, endive, great burdock and yacon provide insights into Asteraceae palaeo-polyploidization history and plant inulin production.</title>
        <authorList>
            <person name="Fan W."/>
            <person name="Wang S."/>
            <person name="Wang H."/>
            <person name="Wang A."/>
            <person name="Jiang F."/>
            <person name="Liu H."/>
            <person name="Zhao H."/>
            <person name="Xu D."/>
            <person name="Zhang Y."/>
        </authorList>
    </citation>
    <scope>NUCLEOTIDE SEQUENCE [LARGE SCALE GENOMIC DNA]</scope>
    <source>
        <strain evidence="2">cv. Yunnan</strain>
    </source>
</reference>
<evidence type="ECO:0000313" key="1">
    <source>
        <dbReference type="EMBL" id="KAI3809825.1"/>
    </source>
</evidence>
<comment type="caution">
    <text evidence="1">The sequence shown here is derived from an EMBL/GenBank/DDBJ whole genome shotgun (WGS) entry which is preliminary data.</text>
</comment>
<keyword evidence="2" id="KW-1185">Reference proteome</keyword>
<accession>A0ACB9IR35</accession>
<evidence type="ECO:0000313" key="2">
    <source>
        <dbReference type="Proteomes" id="UP001056120"/>
    </source>
</evidence>
<name>A0ACB9IR35_9ASTR</name>
<dbReference type="EMBL" id="CM042024">
    <property type="protein sequence ID" value="KAI3809825.1"/>
    <property type="molecule type" value="Genomic_DNA"/>
</dbReference>